<dbReference type="Proteomes" id="UP001244552">
    <property type="component" value="Unassembled WGS sequence"/>
</dbReference>
<gene>
    <name evidence="1" type="ORF">QO018_002514</name>
</gene>
<name>A0ABU0MKB4_9PROT</name>
<protein>
    <submittedName>
        <fullName evidence="1">Uncharacterized protein</fullName>
    </submittedName>
</protein>
<dbReference type="RefSeq" id="WP_209982117.1">
    <property type="nucleotide sequence ID" value="NZ_JAGINO010000007.1"/>
</dbReference>
<sequence length="118" mass="12944">MTTHAELHPFLRPLLDRVLEKCRSLTWPEREELVGAAIVAIFKGQTLSPGMDPDAEFPRFIAAVIDRLGAPPVVEESQALLYSLSSMGDHVEAGESWMDEHSEETALLTVALRTDGAS</sequence>
<evidence type="ECO:0000313" key="2">
    <source>
        <dbReference type="Proteomes" id="UP001244552"/>
    </source>
</evidence>
<organism evidence="1 2">
    <name type="scientific">Azospirillum picis</name>
    <dbReference type="NCBI Taxonomy" id="488438"/>
    <lineage>
        <taxon>Bacteria</taxon>
        <taxon>Pseudomonadati</taxon>
        <taxon>Pseudomonadota</taxon>
        <taxon>Alphaproteobacteria</taxon>
        <taxon>Rhodospirillales</taxon>
        <taxon>Azospirillaceae</taxon>
        <taxon>Azospirillum</taxon>
    </lineage>
</organism>
<dbReference type="EMBL" id="JAUSVU010000007">
    <property type="protein sequence ID" value="MDQ0533656.1"/>
    <property type="molecule type" value="Genomic_DNA"/>
</dbReference>
<reference evidence="1 2" key="1">
    <citation type="submission" date="2023-07" db="EMBL/GenBank/DDBJ databases">
        <title>Genomic Encyclopedia of Type Strains, Phase IV (KMG-IV): sequencing the most valuable type-strain genomes for metagenomic binning, comparative biology and taxonomic classification.</title>
        <authorList>
            <person name="Goeker M."/>
        </authorList>
    </citation>
    <scope>NUCLEOTIDE SEQUENCE [LARGE SCALE GENOMIC DNA]</scope>
    <source>
        <strain evidence="1 2">DSM 19922</strain>
    </source>
</reference>
<evidence type="ECO:0000313" key="1">
    <source>
        <dbReference type="EMBL" id="MDQ0533656.1"/>
    </source>
</evidence>
<comment type="caution">
    <text evidence="1">The sequence shown here is derived from an EMBL/GenBank/DDBJ whole genome shotgun (WGS) entry which is preliminary data.</text>
</comment>
<accession>A0ABU0MKB4</accession>
<proteinExistence type="predicted"/>
<keyword evidence="2" id="KW-1185">Reference proteome</keyword>